<evidence type="ECO:0000256" key="1">
    <source>
        <dbReference type="SAM" id="Coils"/>
    </source>
</evidence>
<dbReference type="Pfam" id="PF00196">
    <property type="entry name" value="GerE"/>
    <property type="match status" value="1"/>
</dbReference>
<dbReference type="InterPro" id="IPR016032">
    <property type="entry name" value="Sig_transdc_resp-reg_C-effctor"/>
</dbReference>
<evidence type="ECO:0000259" key="3">
    <source>
        <dbReference type="PROSITE" id="PS00622"/>
    </source>
</evidence>
<feature type="domain" description="HTH luxR-type" evidence="3">
    <location>
        <begin position="578"/>
        <end position="605"/>
    </location>
</feature>
<keyword evidence="1" id="KW-0175">Coiled coil</keyword>
<evidence type="ECO:0000313" key="5">
    <source>
        <dbReference type="Proteomes" id="UP000653730"/>
    </source>
</evidence>
<protein>
    <submittedName>
        <fullName evidence="4">LuxR family transcriptional regulator</fullName>
    </submittedName>
</protein>
<evidence type="ECO:0000313" key="4">
    <source>
        <dbReference type="EMBL" id="MBC9795279.1"/>
    </source>
</evidence>
<dbReference type="PROSITE" id="PS00622">
    <property type="entry name" value="HTH_LUXR_1"/>
    <property type="match status" value="1"/>
</dbReference>
<comment type="caution">
    <text evidence="4">The sequence shown here is derived from an EMBL/GenBank/DDBJ whole genome shotgun (WGS) entry which is preliminary data.</text>
</comment>
<keyword evidence="2" id="KW-0812">Transmembrane</keyword>
<reference evidence="4 5" key="1">
    <citation type="submission" date="2020-09" db="EMBL/GenBank/DDBJ databases">
        <title>Sinomicrobium weinanense sp. nov., a halophilic bacteria isolated from saline-alkali soil.</title>
        <authorList>
            <person name="Wu P."/>
            <person name="Ren H."/>
            <person name="Mei Y."/>
            <person name="Liang Y."/>
            <person name="Chen Z."/>
        </authorList>
    </citation>
    <scope>NUCLEOTIDE SEQUENCE [LARGE SCALE GENOMIC DNA]</scope>
    <source>
        <strain evidence="4 5">FJxs</strain>
    </source>
</reference>
<dbReference type="SUPFAM" id="SSF46894">
    <property type="entry name" value="C-terminal effector domain of the bipartite response regulators"/>
    <property type="match status" value="1"/>
</dbReference>
<name>A0A926Q1Y8_9FLAO</name>
<dbReference type="InterPro" id="IPR036388">
    <property type="entry name" value="WH-like_DNA-bd_sf"/>
</dbReference>
<dbReference type="SUPFAM" id="SSF48452">
    <property type="entry name" value="TPR-like"/>
    <property type="match status" value="2"/>
</dbReference>
<dbReference type="SMART" id="SM00421">
    <property type="entry name" value="HTH_LUXR"/>
    <property type="match status" value="1"/>
</dbReference>
<feature type="coiled-coil region" evidence="1">
    <location>
        <begin position="457"/>
        <end position="517"/>
    </location>
</feature>
<evidence type="ECO:0000256" key="2">
    <source>
        <dbReference type="SAM" id="Phobius"/>
    </source>
</evidence>
<dbReference type="InterPro" id="IPR011990">
    <property type="entry name" value="TPR-like_helical_dom_sf"/>
</dbReference>
<dbReference type="AlphaFoldDB" id="A0A926Q1Y8"/>
<dbReference type="GO" id="GO:0003677">
    <property type="term" value="F:DNA binding"/>
    <property type="evidence" value="ECO:0007669"/>
    <property type="project" value="InterPro"/>
</dbReference>
<dbReference type="EMBL" id="JACVDC010000008">
    <property type="protein sequence ID" value="MBC9795279.1"/>
    <property type="molecule type" value="Genomic_DNA"/>
</dbReference>
<gene>
    <name evidence="4" type="ORF">IBL28_04825</name>
</gene>
<feature type="transmembrane region" description="Helical" evidence="2">
    <location>
        <begin position="418"/>
        <end position="437"/>
    </location>
</feature>
<accession>A0A926Q1Y8</accession>
<keyword evidence="5" id="KW-1185">Reference proteome</keyword>
<dbReference type="Proteomes" id="UP000653730">
    <property type="component" value="Unassembled WGS sequence"/>
</dbReference>
<keyword evidence="2" id="KW-1133">Transmembrane helix</keyword>
<dbReference type="Gene3D" id="1.25.40.10">
    <property type="entry name" value="Tetratricopeptide repeat domain"/>
    <property type="match status" value="2"/>
</dbReference>
<dbReference type="GO" id="GO:0006355">
    <property type="term" value="P:regulation of DNA-templated transcription"/>
    <property type="evidence" value="ECO:0007669"/>
    <property type="project" value="InterPro"/>
</dbReference>
<keyword evidence="2" id="KW-0472">Membrane</keyword>
<dbReference type="RefSeq" id="WP_187964433.1">
    <property type="nucleotide sequence ID" value="NZ_JACVDC010000008.1"/>
</dbReference>
<dbReference type="InterPro" id="IPR000792">
    <property type="entry name" value="Tscrpt_reg_LuxR_C"/>
</dbReference>
<sequence length="629" mass="72548">MGRSLFICFFIFFTTLFRPSGTRAQSVVIDSLNTIIDNPGATNGERIEAMYKLSRILSMNRQSGKAMKMAKEALELSYPEKDKKYSAITHALLGYLYYQQDSIALAFQAIDSAQWYASRTEDKIVKGRVLSQKGWLENMVGNPDKDYEYMLEALRLFEGEEAFIHQTIIYHRLAAIHAYWKDPEKQKYYTNLCLDAALKSDDPDAITNAYLSMGNSYLNRFRKAPGQRQLLDSSKYYNRLILELNESKRKHITVPTTEGIAALNMANLYYEFYPLAYKDSARVYLDRAINVGRESDYPDIIVNSYGILSEYARKEGDYDQAEKLLNMAMTEISSNSKSDAQLKMRIAGALSRVAEDSGDNAKALKYYKQYMTFDKEFFDEEKLSITQKLEAQYQSEKKELALAAARQETAFTKKLNRYYLILIIAGLLALFFLFRSYHFKLKASQQKQLLLTGERNEAKLQASLKAEETARLEAERELMQERLDRLEKELLAGTLQVEEKNTLLQDLREKLNALDSNDPLHRQLNRLISKNYEVDKGYDDIKAEFAEIHPEFIAGLQEKAENKLTRLDLKYCSYILMGLTNKEIAIKLNVTPKSIRMARYRLKQKLKLQKDDNLDQFISDQGSRPDTAV</sequence>
<dbReference type="Gene3D" id="1.10.10.10">
    <property type="entry name" value="Winged helix-like DNA-binding domain superfamily/Winged helix DNA-binding domain"/>
    <property type="match status" value="1"/>
</dbReference>
<proteinExistence type="predicted"/>
<organism evidence="4 5">
    <name type="scientific">Sinomicrobium weinanense</name>
    <dbReference type="NCBI Taxonomy" id="2842200"/>
    <lineage>
        <taxon>Bacteria</taxon>
        <taxon>Pseudomonadati</taxon>
        <taxon>Bacteroidota</taxon>
        <taxon>Flavobacteriia</taxon>
        <taxon>Flavobacteriales</taxon>
        <taxon>Flavobacteriaceae</taxon>
        <taxon>Sinomicrobium</taxon>
    </lineage>
</organism>